<dbReference type="OrthoDB" id="1257368at2"/>
<proteinExistence type="predicted"/>
<keyword evidence="3" id="KW-1185">Reference proteome</keyword>
<evidence type="ECO:0000313" key="2">
    <source>
        <dbReference type="EMBL" id="SDQ50389.1"/>
    </source>
</evidence>
<dbReference type="EMBL" id="FNKL01000002">
    <property type="protein sequence ID" value="SDQ50389.1"/>
    <property type="molecule type" value="Genomic_DNA"/>
</dbReference>
<name>A0A1H1BEK4_9FLAO</name>
<keyword evidence="1" id="KW-0175">Coiled coil</keyword>
<evidence type="ECO:0000256" key="1">
    <source>
        <dbReference type="SAM" id="Coils"/>
    </source>
</evidence>
<organism evidence="2 3">
    <name type="scientific">Chryseobacterium soldanellicola</name>
    <dbReference type="NCBI Taxonomy" id="311333"/>
    <lineage>
        <taxon>Bacteria</taxon>
        <taxon>Pseudomonadati</taxon>
        <taxon>Bacteroidota</taxon>
        <taxon>Flavobacteriia</taxon>
        <taxon>Flavobacteriales</taxon>
        <taxon>Weeksellaceae</taxon>
        <taxon>Chryseobacterium group</taxon>
        <taxon>Chryseobacterium</taxon>
    </lineage>
</organism>
<dbReference type="RefSeq" id="WP_089755419.1">
    <property type="nucleotide sequence ID" value="NZ_FNKL01000002.1"/>
</dbReference>
<gene>
    <name evidence="2" type="ORF">SAMN05421664_1839</name>
</gene>
<feature type="coiled-coil region" evidence="1">
    <location>
        <begin position="110"/>
        <end position="137"/>
    </location>
</feature>
<protein>
    <submittedName>
        <fullName evidence="2">Uncharacterized protein</fullName>
    </submittedName>
</protein>
<sequence>MEEIKKNLLIIFIFMFHIFNSQIKININVVENTHYEIRNEKRYKLLIKITNESTQKYILPIDITGFKNYMSEEPCSNFNLIDFYPDLGFLPMFKNEITYIEGSGINYPHLVNNKRELKKYQNKINRYKKNKSIKLNKWIKDNKLNKVSKEWAEINQYLLSNLLTLNSEQSFSFEIYFNPLQYNYVKLYGSSYSYPIESNKTYQFSLQLCIEKNIYQYLTEDQKDKFKDYKFFNGKIMSNEIDFKMVHNYEFINK</sequence>
<dbReference type="Proteomes" id="UP000199627">
    <property type="component" value="Unassembled WGS sequence"/>
</dbReference>
<dbReference type="STRING" id="311333.SAMN05421664_1839"/>
<reference evidence="3" key="1">
    <citation type="submission" date="2016-10" db="EMBL/GenBank/DDBJ databases">
        <authorList>
            <person name="Varghese N."/>
            <person name="Submissions S."/>
        </authorList>
    </citation>
    <scope>NUCLEOTIDE SEQUENCE [LARGE SCALE GENOMIC DNA]</scope>
    <source>
        <strain evidence="3">DSM 17072</strain>
    </source>
</reference>
<accession>A0A1H1BEK4</accession>
<evidence type="ECO:0000313" key="3">
    <source>
        <dbReference type="Proteomes" id="UP000199627"/>
    </source>
</evidence>
<dbReference type="AlphaFoldDB" id="A0A1H1BEK4"/>